<dbReference type="GO" id="GO:0003700">
    <property type="term" value="F:DNA-binding transcription factor activity"/>
    <property type="evidence" value="ECO:0007669"/>
    <property type="project" value="InterPro"/>
</dbReference>
<evidence type="ECO:0000313" key="7">
    <source>
        <dbReference type="Proteomes" id="UP000477782"/>
    </source>
</evidence>
<dbReference type="Gene3D" id="3.40.190.10">
    <property type="entry name" value="Periplasmic binding protein-like II"/>
    <property type="match status" value="2"/>
</dbReference>
<evidence type="ECO:0000256" key="4">
    <source>
        <dbReference type="ARBA" id="ARBA00023163"/>
    </source>
</evidence>
<organism evidence="6 7">
    <name type="scientific">Tabrizicola oligotrophica</name>
    <dbReference type="NCBI Taxonomy" id="2710650"/>
    <lineage>
        <taxon>Bacteria</taxon>
        <taxon>Pseudomonadati</taxon>
        <taxon>Pseudomonadota</taxon>
        <taxon>Alphaproteobacteria</taxon>
        <taxon>Rhodobacterales</taxon>
        <taxon>Paracoccaceae</taxon>
        <taxon>Tabrizicola</taxon>
    </lineage>
</organism>
<sequence>MALPPLTALRAFETAARHGSFTRAGAELGVTPAAVSLQVRALEAHFGKEVFLRQGNRLTLTDAGRAIQLRVDLAFAELAGLAQDLGQESGPARMVLSCLPSLADHWLVPRLAGFDRLGDLDLRVEDDPVDLSGAAVRLTYGAHFYPDHRVETLFVDEIIAVAAPGMGRESLVHTDWGPSHAAAPSWGRWYHAAELGEAPGQGLRLGQTALALAAARAGLGAALVPAHLAEADLRAGLIARLPGPALPLPWPYVMIWKPATRRARLTAALLDHLRRA</sequence>
<protein>
    <submittedName>
        <fullName evidence="6">LysR family transcriptional regulator</fullName>
    </submittedName>
</protein>
<keyword evidence="4" id="KW-0804">Transcription</keyword>
<dbReference type="Pfam" id="PF00126">
    <property type="entry name" value="HTH_1"/>
    <property type="match status" value="1"/>
</dbReference>
<dbReference type="SUPFAM" id="SSF46785">
    <property type="entry name" value="Winged helix' DNA-binding domain"/>
    <property type="match status" value="1"/>
</dbReference>
<accession>A0A6M0QVB5</accession>
<dbReference type="EMBL" id="JAAIVJ010000008">
    <property type="protein sequence ID" value="NEY91365.1"/>
    <property type="molecule type" value="Genomic_DNA"/>
</dbReference>
<dbReference type="Proteomes" id="UP000477782">
    <property type="component" value="Unassembled WGS sequence"/>
</dbReference>
<keyword evidence="2" id="KW-0805">Transcription regulation</keyword>
<dbReference type="InterPro" id="IPR058163">
    <property type="entry name" value="LysR-type_TF_proteobact-type"/>
</dbReference>
<dbReference type="GO" id="GO:0043565">
    <property type="term" value="F:sequence-specific DNA binding"/>
    <property type="evidence" value="ECO:0007669"/>
    <property type="project" value="TreeGrafter"/>
</dbReference>
<reference evidence="6 7" key="1">
    <citation type="submission" date="2020-02" db="EMBL/GenBank/DDBJ databases">
        <authorList>
            <person name="Chen W.-M."/>
        </authorList>
    </citation>
    <scope>NUCLEOTIDE SEQUENCE [LARGE SCALE GENOMIC DNA]</scope>
    <source>
        <strain evidence="6 7">KMS-5</strain>
    </source>
</reference>
<dbReference type="PROSITE" id="PS50931">
    <property type="entry name" value="HTH_LYSR"/>
    <property type="match status" value="1"/>
</dbReference>
<dbReference type="RefSeq" id="WP_164626710.1">
    <property type="nucleotide sequence ID" value="NZ_JAAIVJ010000008.1"/>
</dbReference>
<comment type="similarity">
    <text evidence="1">Belongs to the LysR transcriptional regulatory family.</text>
</comment>
<feature type="domain" description="HTH lysR-type" evidence="5">
    <location>
        <begin position="4"/>
        <end position="61"/>
    </location>
</feature>
<dbReference type="InterPro" id="IPR005119">
    <property type="entry name" value="LysR_subst-bd"/>
</dbReference>
<evidence type="ECO:0000313" key="6">
    <source>
        <dbReference type="EMBL" id="NEY91365.1"/>
    </source>
</evidence>
<dbReference type="Pfam" id="PF03466">
    <property type="entry name" value="LysR_substrate"/>
    <property type="match status" value="1"/>
</dbReference>
<evidence type="ECO:0000259" key="5">
    <source>
        <dbReference type="PROSITE" id="PS50931"/>
    </source>
</evidence>
<dbReference type="InterPro" id="IPR036388">
    <property type="entry name" value="WH-like_DNA-bd_sf"/>
</dbReference>
<keyword evidence="3" id="KW-0238">DNA-binding</keyword>
<comment type="caution">
    <text evidence="6">The sequence shown here is derived from an EMBL/GenBank/DDBJ whole genome shotgun (WGS) entry which is preliminary data.</text>
</comment>
<dbReference type="PANTHER" id="PTHR30537">
    <property type="entry name" value="HTH-TYPE TRANSCRIPTIONAL REGULATOR"/>
    <property type="match status" value="1"/>
</dbReference>
<evidence type="ECO:0000256" key="3">
    <source>
        <dbReference type="ARBA" id="ARBA00023125"/>
    </source>
</evidence>
<gene>
    <name evidence="6" type="ORF">G4Z14_13760</name>
</gene>
<dbReference type="SUPFAM" id="SSF53850">
    <property type="entry name" value="Periplasmic binding protein-like II"/>
    <property type="match status" value="1"/>
</dbReference>
<name>A0A6M0QVB5_9RHOB</name>
<evidence type="ECO:0000256" key="2">
    <source>
        <dbReference type="ARBA" id="ARBA00023015"/>
    </source>
</evidence>
<dbReference type="GO" id="GO:0006351">
    <property type="term" value="P:DNA-templated transcription"/>
    <property type="evidence" value="ECO:0007669"/>
    <property type="project" value="TreeGrafter"/>
</dbReference>
<proteinExistence type="inferred from homology"/>
<keyword evidence="7" id="KW-1185">Reference proteome</keyword>
<dbReference type="InterPro" id="IPR000847">
    <property type="entry name" value="LysR_HTH_N"/>
</dbReference>
<dbReference type="PANTHER" id="PTHR30537:SF79">
    <property type="entry name" value="TRANSCRIPTIONAL REGULATOR-RELATED"/>
    <property type="match status" value="1"/>
</dbReference>
<dbReference type="InterPro" id="IPR036390">
    <property type="entry name" value="WH_DNA-bd_sf"/>
</dbReference>
<dbReference type="Gene3D" id="1.10.10.10">
    <property type="entry name" value="Winged helix-like DNA-binding domain superfamily/Winged helix DNA-binding domain"/>
    <property type="match status" value="1"/>
</dbReference>
<evidence type="ECO:0000256" key="1">
    <source>
        <dbReference type="ARBA" id="ARBA00009437"/>
    </source>
</evidence>
<dbReference type="AlphaFoldDB" id="A0A6M0QVB5"/>